<dbReference type="Gene3D" id="2.170.130.10">
    <property type="entry name" value="TonB-dependent receptor, plug domain"/>
    <property type="match status" value="1"/>
</dbReference>
<dbReference type="RefSeq" id="WP_087402093.1">
    <property type="nucleotide sequence ID" value="NZ_NFHB01000004.1"/>
</dbReference>
<gene>
    <name evidence="2" type="ORF">B5G41_07070</name>
</gene>
<accession>A0A1Y3QUR6</accession>
<dbReference type="OrthoDB" id="603275at2"/>
<dbReference type="InterPro" id="IPR037066">
    <property type="entry name" value="Plug_dom_sf"/>
</dbReference>
<sequence>MKYLLTLLWLLGAITAQAQEYTGHVADKEDGAPVAGAIVTARDSLGKPLGYTTTSASGDFVLRPRGDGTTAQLDFSTMGYRRQSVPANAGRMLVLLTPETTDIREVTIRAPRLSFRGDTVSYNVSRFTEAQDRSIADVLRKMPGIEVAKSGEIRYNGQPINNFYIEGLDMLDGRYGQATNNIAPQDVASVEVMENHQPIKALKDIVFSDRAAINLRLKPHAKARWTGTLRGGAGWSPALWNGALFAMRIGARGQSMVNLKTDNTGQNPSAETERLSVEDILNGGANDYNPAAHLSVGTSSAPLDDTRTRFNRSHMAGLNNLRKLSEDYQLSSSLTWGYDRLASDRAARQSWYLADGTRVDTEQESAASCRQQLSARIALKANTERFYMQEKLEASLAWNDIRAVLSGSYPNRQRAVAPAYGIENDLKYIRRTGTRSLTVTSYLKYLTRPQSLDVVRETGSQRQTIADRAFYMNHNAAFGTQAGRFAFAFKGGVSALFRGLVTDLTGTGLGTGTANDLSAGYAGVYLQPGITYRSQRLRLTLDLPAGYRRYGLHDRIDGNRNPAGIFTWKPRVAVKWSPTGRLSLSASGTVGRDAADDSRIGNGAVLRNYRSVLCGVNEYRQALQRSLSAGIAYKNPIGGFFASLLAVRSWNDLPFLPAQRFDGDYIVNYYVRSSNRVRSWYLSGDVSQNIDALNGQAGLNVGYNLSGTELLLEKVPTSYENSTLTVAPRFNFRFAAWVNTEYRLEYRYTTLSIRGREPDGRHDFNQRLTVNLVPSKKWVIQFTAEHYYSQLSADRSKHLLLADASLRWKINGKWEATATAANLFGREEYAYTTFDGVSSSSYRYAIRPRNILLGASWKF</sequence>
<dbReference type="eggNOG" id="COG1629">
    <property type="taxonomic scope" value="Bacteria"/>
</dbReference>
<feature type="signal peptide" evidence="1">
    <location>
        <begin position="1"/>
        <end position="18"/>
    </location>
</feature>
<evidence type="ECO:0008006" key="4">
    <source>
        <dbReference type="Google" id="ProtNLM"/>
    </source>
</evidence>
<dbReference type="InterPro" id="IPR008969">
    <property type="entry name" value="CarboxyPept-like_regulatory"/>
</dbReference>
<organism evidence="2 3">
    <name type="scientific">Alistipes onderdonkii</name>
    <dbReference type="NCBI Taxonomy" id="328813"/>
    <lineage>
        <taxon>Bacteria</taxon>
        <taxon>Pseudomonadati</taxon>
        <taxon>Bacteroidota</taxon>
        <taxon>Bacteroidia</taxon>
        <taxon>Bacteroidales</taxon>
        <taxon>Rikenellaceae</taxon>
        <taxon>Alistipes</taxon>
    </lineage>
</organism>
<evidence type="ECO:0000256" key="1">
    <source>
        <dbReference type="SAM" id="SignalP"/>
    </source>
</evidence>
<protein>
    <recommendedName>
        <fullName evidence="4">TonB-dependent receptor</fullName>
    </recommendedName>
</protein>
<feature type="chain" id="PRO_5012215233" description="TonB-dependent receptor" evidence="1">
    <location>
        <begin position="19"/>
        <end position="859"/>
    </location>
</feature>
<keyword evidence="1" id="KW-0732">Signal</keyword>
<dbReference type="SUPFAM" id="SSF49464">
    <property type="entry name" value="Carboxypeptidase regulatory domain-like"/>
    <property type="match status" value="1"/>
</dbReference>
<name>A0A1Y3QUR6_9BACT</name>
<dbReference type="Proteomes" id="UP000195772">
    <property type="component" value="Unassembled WGS sequence"/>
</dbReference>
<dbReference type="SUPFAM" id="SSF56935">
    <property type="entry name" value="Porins"/>
    <property type="match status" value="1"/>
</dbReference>
<comment type="caution">
    <text evidence="2">The sequence shown here is derived from an EMBL/GenBank/DDBJ whole genome shotgun (WGS) entry which is preliminary data.</text>
</comment>
<dbReference type="AlphaFoldDB" id="A0A1Y3QUR6"/>
<evidence type="ECO:0000313" key="3">
    <source>
        <dbReference type="Proteomes" id="UP000195772"/>
    </source>
</evidence>
<evidence type="ECO:0000313" key="2">
    <source>
        <dbReference type="EMBL" id="OUN03441.1"/>
    </source>
</evidence>
<reference evidence="3" key="1">
    <citation type="submission" date="2017-04" db="EMBL/GenBank/DDBJ databases">
        <title>Function of individual gut microbiota members based on whole genome sequencing of pure cultures obtained from chicken caecum.</title>
        <authorList>
            <person name="Medvecky M."/>
            <person name="Cejkova D."/>
            <person name="Polansky O."/>
            <person name="Karasova D."/>
            <person name="Kubasova T."/>
            <person name="Cizek A."/>
            <person name="Rychlik I."/>
        </authorList>
    </citation>
    <scope>NUCLEOTIDE SEQUENCE [LARGE SCALE GENOMIC DNA]</scope>
    <source>
        <strain evidence="3">An90</strain>
    </source>
</reference>
<dbReference type="EMBL" id="NFHB01000004">
    <property type="protein sequence ID" value="OUN03441.1"/>
    <property type="molecule type" value="Genomic_DNA"/>
</dbReference>
<proteinExistence type="predicted"/>